<feature type="domain" description="Peptidase M13 N-terminal" evidence="1">
    <location>
        <begin position="2"/>
        <end position="127"/>
    </location>
</feature>
<dbReference type="GO" id="GO:0006508">
    <property type="term" value="P:proteolysis"/>
    <property type="evidence" value="ECO:0007669"/>
    <property type="project" value="InterPro"/>
</dbReference>
<evidence type="ECO:0000259" key="1">
    <source>
        <dbReference type="Pfam" id="PF05649"/>
    </source>
</evidence>
<dbReference type="SUPFAM" id="SSF55486">
    <property type="entry name" value="Metalloproteases ('zincins'), catalytic domain"/>
    <property type="match status" value="1"/>
</dbReference>
<dbReference type="InterPro" id="IPR008753">
    <property type="entry name" value="Peptidase_M13_N"/>
</dbReference>
<feature type="non-terminal residue" evidence="2">
    <location>
        <position position="1"/>
    </location>
</feature>
<proteinExistence type="predicted"/>
<dbReference type="InterPro" id="IPR042089">
    <property type="entry name" value="Peptidase_M13_dom_2"/>
</dbReference>
<gene>
    <name evidence="2" type="ORF">DSTB1V02_LOCUS14696</name>
</gene>
<sequence>VILDAYTDLLKGTAKLVRDHHGSAVTDAVIEQEADEVIAFEVALAEIVVPDVDRLNTTALYDKLSVADLQAVADGGAPGVISWTDFLNSVFSSVGVTWDGSDEVICFATNFMDDLTALLNRTPTRTI</sequence>
<dbReference type="OrthoDB" id="6475849at2759"/>
<dbReference type="EMBL" id="CAJPEV010014736">
    <property type="protein sequence ID" value="CAG0907024.1"/>
    <property type="molecule type" value="Genomic_DNA"/>
</dbReference>
<protein>
    <recommendedName>
        <fullName evidence="1">Peptidase M13 N-terminal domain-containing protein</fullName>
    </recommendedName>
</protein>
<dbReference type="AlphaFoldDB" id="A0A7R9AJA2"/>
<organism evidence="2">
    <name type="scientific">Darwinula stevensoni</name>
    <dbReference type="NCBI Taxonomy" id="69355"/>
    <lineage>
        <taxon>Eukaryota</taxon>
        <taxon>Metazoa</taxon>
        <taxon>Ecdysozoa</taxon>
        <taxon>Arthropoda</taxon>
        <taxon>Crustacea</taxon>
        <taxon>Oligostraca</taxon>
        <taxon>Ostracoda</taxon>
        <taxon>Podocopa</taxon>
        <taxon>Podocopida</taxon>
        <taxon>Darwinulocopina</taxon>
        <taxon>Darwinuloidea</taxon>
        <taxon>Darwinulidae</taxon>
        <taxon>Darwinula</taxon>
    </lineage>
</organism>
<dbReference type="Pfam" id="PF05649">
    <property type="entry name" value="Peptidase_M13_N"/>
    <property type="match status" value="1"/>
</dbReference>
<feature type="non-terminal residue" evidence="2">
    <location>
        <position position="127"/>
    </location>
</feature>
<evidence type="ECO:0000313" key="3">
    <source>
        <dbReference type="Proteomes" id="UP000677054"/>
    </source>
</evidence>
<reference evidence="2" key="1">
    <citation type="submission" date="2020-11" db="EMBL/GenBank/DDBJ databases">
        <authorList>
            <person name="Tran Van P."/>
        </authorList>
    </citation>
    <scope>NUCLEOTIDE SEQUENCE</scope>
</reference>
<dbReference type="Proteomes" id="UP000677054">
    <property type="component" value="Unassembled WGS sequence"/>
</dbReference>
<keyword evidence="3" id="KW-1185">Reference proteome</keyword>
<dbReference type="EMBL" id="LR914254">
    <property type="protein sequence ID" value="CAD7254950.1"/>
    <property type="molecule type" value="Genomic_DNA"/>
</dbReference>
<name>A0A7R9AJA2_9CRUS</name>
<accession>A0A7R9AJA2</accession>
<evidence type="ECO:0000313" key="2">
    <source>
        <dbReference type="EMBL" id="CAD7254950.1"/>
    </source>
</evidence>
<dbReference type="Gene3D" id="1.10.1380.10">
    <property type="entry name" value="Neutral endopeptidase , domain2"/>
    <property type="match status" value="1"/>
</dbReference>